<evidence type="ECO:0000256" key="3">
    <source>
        <dbReference type="ARBA" id="ARBA00022741"/>
    </source>
</evidence>
<dbReference type="GO" id="GO:0003924">
    <property type="term" value="F:GTPase activity"/>
    <property type="evidence" value="ECO:0007669"/>
    <property type="project" value="InterPro"/>
</dbReference>
<evidence type="ECO:0000256" key="2">
    <source>
        <dbReference type="ARBA" id="ARBA00022707"/>
    </source>
</evidence>
<sequence>MWHARFGPNFLAEFGVLQISFGNASKPILVMDVGLESWWPRKTYYHGTHAVIVVMDCTDRARSTLIKDELFRLLRHEDRQHFVILAFANKQDIKDAKTLAEITDALSLRCIKTHDWRIQACCALTGYTLFDGLGWTAQQEVEKAKTVTVSNICNLELPGDLQTIDPT</sequence>
<proteinExistence type="inferred from homology"/>
<dbReference type="Gene3D" id="3.40.50.300">
    <property type="entry name" value="P-loop containing nucleotide triphosphate hydrolases"/>
    <property type="match status" value="1"/>
</dbReference>
<evidence type="ECO:0008006" key="10">
    <source>
        <dbReference type="Google" id="ProtNLM"/>
    </source>
</evidence>
<evidence type="ECO:0000256" key="6">
    <source>
        <dbReference type="ARBA" id="ARBA00023134"/>
    </source>
</evidence>
<dbReference type="GO" id="GO:0015031">
    <property type="term" value="P:protein transport"/>
    <property type="evidence" value="ECO:0007669"/>
    <property type="project" value="UniProtKB-KW"/>
</dbReference>
<dbReference type="SUPFAM" id="SSF52540">
    <property type="entry name" value="P-loop containing nucleoside triphosphate hydrolases"/>
    <property type="match status" value="1"/>
</dbReference>
<feature type="binding site" evidence="7">
    <location>
        <begin position="89"/>
        <end position="92"/>
    </location>
    <ligand>
        <name>GTP</name>
        <dbReference type="ChEBI" id="CHEBI:37565"/>
    </ligand>
</feature>
<dbReference type="EMBL" id="JABFAA010000011">
    <property type="protein sequence ID" value="MBA0696442.1"/>
    <property type="molecule type" value="Genomic_DNA"/>
</dbReference>
<protein>
    <recommendedName>
        <fullName evidence="10">ADP-ribosylation factor</fullName>
    </recommendedName>
</protein>
<evidence type="ECO:0000256" key="7">
    <source>
        <dbReference type="PIRSR" id="PIRSR606689-1"/>
    </source>
</evidence>
<dbReference type="GO" id="GO:0016192">
    <property type="term" value="P:vesicle-mediated transport"/>
    <property type="evidence" value="ECO:0007669"/>
    <property type="project" value="UniProtKB-KW"/>
</dbReference>
<dbReference type="Proteomes" id="UP000593577">
    <property type="component" value="Unassembled WGS sequence"/>
</dbReference>
<dbReference type="InterPro" id="IPR006689">
    <property type="entry name" value="Small_GTPase_ARF/SAR"/>
</dbReference>
<dbReference type="GO" id="GO:0005525">
    <property type="term" value="F:GTP binding"/>
    <property type="evidence" value="ECO:0007669"/>
    <property type="project" value="UniProtKB-KW"/>
</dbReference>
<organism evidence="8 9">
    <name type="scientific">Gossypium aridum</name>
    <name type="common">American cotton</name>
    <name type="synonym">Erioxylum aridum</name>
    <dbReference type="NCBI Taxonomy" id="34290"/>
    <lineage>
        <taxon>Eukaryota</taxon>
        <taxon>Viridiplantae</taxon>
        <taxon>Streptophyta</taxon>
        <taxon>Embryophyta</taxon>
        <taxon>Tracheophyta</taxon>
        <taxon>Spermatophyta</taxon>
        <taxon>Magnoliopsida</taxon>
        <taxon>eudicotyledons</taxon>
        <taxon>Gunneridae</taxon>
        <taxon>Pentapetalae</taxon>
        <taxon>rosids</taxon>
        <taxon>malvids</taxon>
        <taxon>Malvales</taxon>
        <taxon>Malvaceae</taxon>
        <taxon>Malvoideae</taxon>
        <taxon>Gossypium</taxon>
    </lineage>
</organism>
<dbReference type="Pfam" id="PF00025">
    <property type="entry name" value="Arf"/>
    <property type="match status" value="1"/>
</dbReference>
<keyword evidence="5" id="KW-0813">Transport</keyword>
<dbReference type="PROSITE" id="PS51417">
    <property type="entry name" value="ARF"/>
    <property type="match status" value="1"/>
</dbReference>
<keyword evidence="2" id="KW-0449">Lipoprotein</keyword>
<dbReference type="AlphaFoldDB" id="A0A7J8YAJ4"/>
<dbReference type="PANTHER" id="PTHR11711">
    <property type="entry name" value="ADP RIBOSYLATION FACTOR-RELATED"/>
    <property type="match status" value="1"/>
</dbReference>
<keyword evidence="6 7" id="KW-0342">GTP-binding</keyword>
<dbReference type="SMART" id="SM00177">
    <property type="entry name" value="ARF"/>
    <property type="match status" value="1"/>
</dbReference>
<reference evidence="8 9" key="1">
    <citation type="journal article" date="2019" name="Genome Biol. Evol.">
        <title>Insights into the evolution of the New World diploid cottons (Gossypium, subgenus Houzingenia) based on genome sequencing.</title>
        <authorList>
            <person name="Grover C.E."/>
            <person name="Arick M.A. 2nd"/>
            <person name="Thrash A."/>
            <person name="Conover J.L."/>
            <person name="Sanders W.S."/>
            <person name="Peterson D.G."/>
            <person name="Frelichowski J.E."/>
            <person name="Scheffler J.A."/>
            <person name="Scheffler B.E."/>
            <person name="Wendel J.F."/>
        </authorList>
    </citation>
    <scope>NUCLEOTIDE SEQUENCE [LARGE SCALE GENOMIC DNA]</scope>
    <source>
        <strain evidence="8">185</strain>
        <tissue evidence="8">Leaf</tissue>
    </source>
</reference>
<keyword evidence="2" id="KW-0519">Myristate</keyword>
<comment type="caution">
    <text evidence="8">The sequence shown here is derived from an EMBL/GenBank/DDBJ whole genome shotgun (WGS) entry which is preliminary data.</text>
</comment>
<accession>A0A7J8YAJ4</accession>
<name>A0A7J8YAJ4_GOSAI</name>
<evidence type="ECO:0000313" key="9">
    <source>
        <dbReference type="Proteomes" id="UP000593577"/>
    </source>
</evidence>
<evidence type="ECO:0000256" key="1">
    <source>
        <dbReference type="ARBA" id="ARBA00010290"/>
    </source>
</evidence>
<keyword evidence="4" id="KW-0931">ER-Golgi transport</keyword>
<evidence type="ECO:0000313" key="8">
    <source>
        <dbReference type="EMBL" id="MBA0696442.1"/>
    </source>
</evidence>
<evidence type="ECO:0000256" key="5">
    <source>
        <dbReference type="ARBA" id="ARBA00022927"/>
    </source>
</evidence>
<keyword evidence="5" id="KW-0653">Protein transport</keyword>
<evidence type="ECO:0000256" key="4">
    <source>
        <dbReference type="ARBA" id="ARBA00022892"/>
    </source>
</evidence>
<dbReference type="InterPro" id="IPR024156">
    <property type="entry name" value="Small_GTPase_ARF"/>
</dbReference>
<gene>
    <name evidence="8" type="ORF">Goari_002993</name>
</gene>
<comment type="similarity">
    <text evidence="1">Belongs to the small GTPase superfamily. Arf family.</text>
</comment>
<dbReference type="InterPro" id="IPR027417">
    <property type="entry name" value="P-loop_NTPase"/>
</dbReference>
<keyword evidence="3 7" id="KW-0547">Nucleotide-binding</keyword>
<keyword evidence="9" id="KW-1185">Reference proteome</keyword>